<evidence type="ECO:0000313" key="3">
    <source>
        <dbReference type="Proteomes" id="UP001597045"/>
    </source>
</evidence>
<keyword evidence="1" id="KW-0472">Membrane</keyword>
<reference evidence="3" key="1">
    <citation type="journal article" date="2019" name="Int. J. Syst. Evol. Microbiol.">
        <title>The Global Catalogue of Microorganisms (GCM) 10K type strain sequencing project: providing services to taxonomists for standard genome sequencing and annotation.</title>
        <authorList>
            <consortium name="The Broad Institute Genomics Platform"/>
            <consortium name="The Broad Institute Genome Sequencing Center for Infectious Disease"/>
            <person name="Wu L."/>
            <person name="Ma J."/>
        </authorList>
    </citation>
    <scope>NUCLEOTIDE SEQUENCE [LARGE SCALE GENOMIC DNA]</scope>
    <source>
        <strain evidence="3">JCM 31486</strain>
    </source>
</reference>
<feature type="transmembrane region" description="Helical" evidence="1">
    <location>
        <begin position="37"/>
        <end position="56"/>
    </location>
</feature>
<feature type="transmembrane region" description="Helical" evidence="1">
    <location>
        <begin position="12"/>
        <end position="31"/>
    </location>
</feature>
<accession>A0ABW3M5K9</accession>
<dbReference type="EMBL" id="JBHTIS010000463">
    <property type="protein sequence ID" value="MFD1045946.1"/>
    <property type="molecule type" value="Genomic_DNA"/>
</dbReference>
<keyword evidence="1" id="KW-1133">Transmembrane helix</keyword>
<name>A0ABW3M5K9_9PSEU</name>
<comment type="caution">
    <text evidence="2">The sequence shown here is derived from an EMBL/GenBank/DDBJ whole genome shotgun (WGS) entry which is preliminary data.</text>
</comment>
<keyword evidence="1" id="KW-0812">Transmembrane</keyword>
<dbReference type="Proteomes" id="UP001597045">
    <property type="component" value="Unassembled WGS sequence"/>
</dbReference>
<feature type="transmembrane region" description="Helical" evidence="1">
    <location>
        <begin position="63"/>
        <end position="84"/>
    </location>
</feature>
<sequence length="87" mass="9214">MDLIDLIVEPRRTISALVIAVAVVVGAIAIINQPNTTSFLGVGILLVSIVCAIITLRLRKWKGAVATLVTVAVFVGGIYVIFVLGRK</sequence>
<evidence type="ECO:0000256" key="1">
    <source>
        <dbReference type="SAM" id="Phobius"/>
    </source>
</evidence>
<organism evidence="2 3">
    <name type="scientific">Kibdelosporangium lantanae</name>
    <dbReference type="NCBI Taxonomy" id="1497396"/>
    <lineage>
        <taxon>Bacteria</taxon>
        <taxon>Bacillati</taxon>
        <taxon>Actinomycetota</taxon>
        <taxon>Actinomycetes</taxon>
        <taxon>Pseudonocardiales</taxon>
        <taxon>Pseudonocardiaceae</taxon>
        <taxon>Kibdelosporangium</taxon>
    </lineage>
</organism>
<evidence type="ECO:0000313" key="2">
    <source>
        <dbReference type="EMBL" id="MFD1045946.1"/>
    </source>
</evidence>
<protein>
    <submittedName>
        <fullName evidence="2">Uncharacterized protein</fullName>
    </submittedName>
</protein>
<gene>
    <name evidence="2" type="ORF">ACFQ1S_10400</name>
</gene>
<keyword evidence="3" id="KW-1185">Reference proteome</keyword>
<proteinExistence type="predicted"/>